<dbReference type="AlphaFoldDB" id="A0A831EEW6"/>
<evidence type="ECO:0000313" key="2">
    <source>
        <dbReference type="EMBL" id="APZ07787.1"/>
    </source>
</evidence>
<organism evidence="2 3">
    <name type="scientific">Kosakonia cowanii JCM 10956 = DSM 18146</name>
    <dbReference type="NCBI Taxonomy" id="1300165"/>
    <lineage>
        <taxon>Bacteria</taxon>
        <taxon>Pseudomonadati</taxon>
        <taxon>Pseudomonadota</taxon>
        <taxon>Gammaproteobacteria</taxon>
        <taxon>Enterobacterales</taxon>
        <taxon>Enterobacteriaceae</taxon>
        <taxon>Kosakonia</taxon>
    </lineage>
</organism>
<sequence length="59" mass="6494">MNRYAMHTLMLVTLALLVSLVLMVSATKSEAAQPDFITPLQCCSCSVNPLEGYSHHELN</sequence>
<geneLocation type="plasmid" evidence="2 3">
    <name>p888-76-1</name>
</geneLocation>
<evidence type="ECO:0000313" key="3">
    <source>
        <dbReference type="Proteomes" id="UP000187148"/>
    </source>
</evidence>
<gene>
    <name evidence="2" type="ORF">BWI95_22315</name>
</gene>
<evidence type="ECO:0000256" key="1">
    <source>
        <dbReference type="SAM" id="SignalP"/>
    </source>
</evidence>
<name>A0A831EEW6_9ENTR</name>
<dbReference type="RefSeq" id="WP_054804367.1">
    <property type="nucleotide sequence ID" value="NZ_CP019446.1"/>
</dbReference>
<feature type="chain" id="PRO_5033028328" evidence="1">
    <location>
        <begin position="32"/>
        <end position="59"/>
    </location>
</feature>
<proteinExistence type="predicted"/>
<dbReference type="Proteomes" id="UP000187148">
    <property type="component" value="Plasmid p888-76-1"/>
</dbReference>
<keyword evidence="1" id="KW-0732">Signal</keyword>
<feature type="signal peptide" evidence="1">
    <location>
        <begin position="1"/>
        <end position="31"/>
    </location>
</feature>
<accession>A0A831EEW6</accession>
<keyword evidence="3" id="KW-1185">Reference proteome</keyword>
<dbReference type="KEGG" id="kco:BWI95_22315"/>
<reference evidence="2 3" key="1">
    <citation type="submission" date="2017-01" db="EMBL/GenBank/DDBJ databases">
        <authorList>
            <person name="Cao J.-M."/>
        </authorList>
    </citation>
    <scope>NUCLEOTIDE SEQUENCE [LARGE SCALE GENOMIC DNA]</scope>
    <source>
        <strain evidence="2 3">888-76</strain>
        <plasmid evidence="2 3">p888-76-1</plasmid>
    </source>
</reference>
<dbReference type="EMBL" id="CP019446">
    <property type="protein sequence ID" value="APZ07787.1"/>
    <property type="molecule type" value="Genomic_DNA"/>
</dbReference>
<protein>
    <submittedName>
        <fullName evidence="2">Uncharacterized protein</fullName>
    </submittedName>
</protein>
<keyword evidence="2" id="KW-0614">Plasmid</keyword>